<dbReference type="InterPro" id="IPR009072">
    <property type="entry name" value="Histone-fold"/>
</dbReference>
<feature type="compositionally biased region" description="Low complexity" evidence="4">
    <location>
        <begin position="636"/>
        <end position="658"/>
    </location>
</feature>
<feature type="region of interest" description="Disordered" evidence="4">
    <location>
        <begin position="1007"/>
        <end position="1163"/>
    </location>
</feature>
<feature type="transmembrane region" description="Helical" evidence="5">
    <location>
        <begin position="408"/>
        <end position="427"/>
    </location>
</feature>
<evidence type="ECO:0000259" key="6">
    <source>
        <dbReference type="Pfam" id="PF00808"/>
    </source>
</evidence>
<feature type="compositionally biased region" description="Low complexity" evidence="4">
    <location>
        <begin position="391"/>
        <end position="403"/>
    </location>
</feature>
<feature type="compositionally biased region" description="Basic and acidic residues" evidence="4">
    <location>
        <begin position="1257"/>
        <end position="1273"/>
    </location>
</feature>
<feature type="region of interest" description="Disordered" evidence="4">
    <location>
        <begin position="320"/>
        <end position="403"/>
    </location>
</feature>
<reference evidence="7" key="1">
    <citation type="submission" date="2020-04" db="EMBL/GenBank/DDBJ databases">
        <title>Analysis of mating type loci in Filobasidium floriforme.</title>
        <authorList>
            <person name="Nowrousian M."/>
        </authorList>
    </citation>
    <scope>NUCLEOTIDE SEQUENCE</scope>
    <source>
        <strain evidence="7">CBS 6242</strain>
    </source>
</reference>
<feature type="region of interest" description="Disordered" evidence="4">
    <location>
        <begin position="809"/>
        <end position="829"/>
    </location>
</feature>
<dbReference type="GO" id="GO:0046982">
    <property type="term" value="F:protein heterodimerization activity"/>
    <property type="evidence" value="ECO:0007669"/>
    <property type="project" value="InterPro"/>
</dbReference>
<dbReference type="PANTHER" id="PTHR10252">
    <property type="entry name" value="HISTONE-LIKE TRANSCRIPTION FACTOR CCAAT-RELATED"/>
    <property type="match status" value="1"/>
</dbReference>
<organism evidence="7 8">
    <name type="scientific">Filobasidium floriforme</name>
    <dbReference type="NCBI Taxonomy" id="5210"/>
    <lineage>
        <taxon>Eukaryota</taxon>
        <taxon>Fungi</taxon>
        <taxon>Dikarya</taxon>
        <taxon>Basidiomycota</taxon>
        <taxon>Agaricomycotina</taxon>
        <taxon>Tremellomycetes</taxon>
        <taxon>Filobasidiales</taxon>
        <taxon>Filobasidiaceae</taxon>
        <taxon>Filobasidium</taxon>
    </lineage>
</organism>
<dbReference type="Gene3D" id="1.10.20.10">
    <property type="entry name" value="Histone, subunit A"/>
    <property type="match status" value="1"/>
</dbReference>
<feature type="region of interest" description="Disordered" evidence="4">
    <location>
        <begin position="520"/>
        <end position="562"/>
    </location>
</feature>
<dbReference type="GO" id="GO:0008623">
    <property type="term" value="C:CHRAC"/>
    <property type="evidence" value="ECO:0007669"/>
    <property type="project" value="TreeGrafter"/>
</dbReference>
<evidence type="ECO:0000313" key="7">
    <source>
        <dbReference type="EMBL" id="KAG7580094.1"/>
    </source>
</evidence>
<feature type="compositionally biased region" description="Polar residues" evidence="4">
    <location>
        <begin position="1040"/>
        <end position="1055"/>
    </location>
</feature>
<feature type="compositionally biased region" description="Acidic residues" evidence="4">
    <location>
        <begin position="237"/>
        <end position="251"/>
    </location>
</feature>
<feature type="compositionally biased region" description="Basic and acidic residues" evidence="4">
    <location>
        <begin position="206"/>
        <end position="215"/>
    </location>
</feature>
<feature type="region of interest" description="Disordered" evidence="4">
    <location>
        <begin position="1"/>
        <end position="50"/>
    </location>
</feature>
<comment type="subcellular location">
    <subcellularLocation>
        <location evidence="1">Nucleus</location>
    </subcellularLocation>
</comment>
<feature type="transmembrane region" description="Helical" evidence="5">
    <location>
        <begin position="476"/>
        <end position="493"/>
    </location>
</feature>
<dbReference type="Proteomes" id="UP000812966">
    <property type="component" value="Unassembled WGS sequence"/>
</dbReference>
<feature type="coiled-coil region" evidence="3">
    <location>
        <begin position="833"/>
        <end position="994"/>
    </location>
</feature>
<dbReference type="InterPro" id="IPR050568">
    <property type="entry name" value="Transcr_DNA_Rep_Reg"/>
</dbReference>
<comment type="caution">
    <text evidence="7">The sequence shown here is derived from an EMBL/GenBank/DDBJ whole genome shotgun (WGS) entry which is preliminary data.</text>
</comment>
<evidence type="ECO:0000256" key="2">
    <source>
        <dbReference type="ARBA" id="ARBA00023242"/>
    </source>
</evidence>
<feature type="region of interest" description="Disordered" evidence="4">
    <location>
        <begin position="1347"/>
        <end position="1380"/>
    </location>
</feature>
<evidence type="ECO:0000256" key="3">
    <source>
        <dbReference type="SAM" id="Coils"/>
    </source>
</evidence>
<keyword evidence="3" id="KW-0175">Coiled coil</keyword>
<proteinExistence type="predicted"/>
<gene>
    <name evidence="7" type="ORF">FFLO_00065</name>
</gene>
<keyword evidence="2" id="KW-0539">Nucleus</keyword>
<feature type="compositionally biased region" description="Low complexity" evidence="4">
    <location>
        <begin position="549"/>
        <end position="562"/>
    </location>
</feature>
<keyword evidence="5" id="KW-1133">Transmembrane helix</keyword>
<feature type="region of interest" description="Disordered" evidence="4">
    <location>
        <begin position="1178"/>
        <end position="1297"/>
    </location>
</feature>
<feature type="compositionally biased region" description="Polar residues" evidence="4">
    <location>
        <begin position="746"/>
        <end position="757"/>
    </location>
</feature>
<feature type="compositionally biased region" description="Polar residues" evidence="4">
    <location>
        <begin position="1370"/>
        <end position="1380"/>
    </location>
</feature>
<feature type="region of interest" description="Disordered" evidence="4">
    <location>
        <begin position="628"/>
        <end position="660"/>
    </location>
</feature>
<accession>A0A8K0JSP7</accession>
<keyword evidence="8" id="KW-1185">Reference proteome</keyword>
<dbReference type="InterPro" id="IPR003958">
    <property type="entry name" value="CBFA_NFYB_domain"/>
</dbReference>
<feature type="region of interest" description="Disordered" evidence="4">
    <location>
        <begin position="150"/>
        <end position="276"/>
    </location>
</feature>
<sequence length="1436" mass="153259">MSLEEDPDAIHGLEQAAEDEAAMQVDDVPSTKTAGKTNSRKTVQLPDGQPGITTLPVARVQRIVKADKEIQMVNKEAIFALSVVTEHFIRRLTDKAYEQARMDQRKNVTLKDMSTAIRNYPEFEFLNGIVPETVPLSLALAARAKKAVEDAEGPTDESTTKLADVFPKVPLVPSTDPEHPDYLVRKAAGGQAKKTKGAAVSGVNGGEKDKGKSKETTPVNSNGRARPRRSRGAANETEGEAEIEAEQDAEAEGGPSSDSVTRGNEREGSTSSYILHGASTTTSFAIRRSLRENIVSPSNHSSRNPAKPAQVGVFSLQHESRPALSNRTDDSTVIDVEGSSGQGPLSGAGVGSGGQAGTGAGGVGNQDLGSRTKRQSARSGPPQVSKSDQPSATSTTHTDTRGSTTTPLGFLAWSLSGIMASLFAYGWGGSFWGSSVPPVTGDQQLDDYMASPEGLLVWAGNPKASGLFYGWDVKRLLFWSLVFIVFCVIAWVFNPNETSFRTYLNEQSFRKHLQGLHRQETGSASVPGNDTGHVPEISGKSKQTGSNGASIPAQASSTPSAATISTASVPTSSLTSSSRQLNNVVTPTPFRFSNHIAVSLRTPQYHFLHSYLFSVVWILPGSAYTGNHKKSHHASKSTNSSSTASASAGTSKSASSTAFGIDGEDHGEGYDPTLQGVWYFGAFGRWWNMGRIMEDPALRPWSRKKMEVATAAGESGKREPGLISVVALPKDDRSPEPRTAPATPLRRSSANTPTSRAESPPPLRADASLPLHSRTLVDSTYPAKTTLTSSQHLTVPLLKDSANDATTVTLSSSNSSSAHLKSAEAAKKDSPMLAELNSTLTAMQASLASMQESLSLFDTNVAHQQAQLQATVDELRNKKKTEDADRADLKVKMKTLEENKRQAESARREAEKKLKTAVTMRDAVLERCETMQREMTRMRDEMQGYEEAIKESKVNTESHAKTTGEAIEQKEVDLTSLDEELANEVAENADLAAKVLQAAETLQALIDSSPQPVPDYANVPAPSPGEQGGIQPAGVGGHQTPYSASNRVYNNSSFSFPDPYQSLGAGHPAQHHQHPGHHNNAQGPDFRSYSSSGNVFRRTASGNVTTTATGMSEPFRQSSPFRDISGYEGFGPLGAPVQGFSDSHHASFLEPEEPGSPNVMSSSFTANLLPQGLFRSLEGDQTPQDVKTELDDPMDILDLDPANLELPKSPEKSEEHSGQTPKPASSDPVSHEVGSNGGQGSKESDEDPASLQVSLDEASRKLAEYHDETDGPRPRRWFSSSKLKGPTDAVLENGSGGHLNDLFGMPLAQTISNESLLVPGGGFDNNPFAPSAAEKRALRWGSIGKWAGGARQTSAPHEVGGPYKQHLGSLPNSARASSVDLNGNGARQAWEHAAAGPSTISSVIGAVPQEKRSFKLWSLGKKSAKEEPGSGSSIWN</sequence>
<feature type="compositionally biased region" description="Polar residues" evidence="4">
    <location>
        <begin position="30"/>
        <end position="42"/>
    </location>
</feature>
<dbReference type="GO" id="GO:0006261">
    <property type="term" value="P:DNA-templated DNA replication"/>
    <property type="evidence" value="ECO:0007669"/>
    <property type="project" value="TreeGrafter"/>
</dbReference>
<dbReference type="EMBL" id="JABELV010000001">
    <property type="protein sequence ID" value="KAG7580094.1"/>
    <property type="molecule type" value="Genomic_DNA"/>
</dbReference>
<evidence type="ECO:0000313" key="8">
    <source>
        <dbReference type="Proteomes" id="UP000812966"/>
    </source>
</evidence>
<dbReference type="Pfam" id="PF00808">
    <property type="entry name" value="CBFD_NFYB_HMF"/>
    <property type="match status" value="1"/>
</dbReference>
<evidence type="ECO:0000256" key="1">
    <source>
        <dbReference type="ARBA" id="ARBA00004123"/>
    </source>
</evidence>
<dbReference type="PANTHER" id="PTHR10252:SF54">
    <property type="entry name" value="CHROMATIN ACCESSIBILITY COMPLEX PROTEIN 1"/>
    <property type="match status" value="1"/>
</dbReference>
<feature type="region of interest" description="Disordered" evidence="4">
    <location>
        <begin position="711"/>
        <end position="771"/>
    </location>
</feature>
<evidence type="ECO:0000256" key="5">
    <source>
        <dbReference type="SAM" id="Phobius"/>
    </source>
</evidence>
<keyword evidence="5" id="KW-0812">Transmembrane</keyword>
<dbReference type="CDD" id="cd23645">
    <property type="entry name" value="HFD_Dpb3-like"/>
    <property type="match status" value="1"/>
</dbReference>
<feature type="domain" description="Transcription factor CBF/NF-Y/archaeal histone" evidence="6">
    <location>
        <begin position="54"/>
        <end position="117"/>
    </location>
</feature>
<feature type="compositionally biased region" description="Basic and acidic residues" evidence="4">
    <location>
        <begin position="1208"/>
        <end position="1217"/>
    </location>
</feature>
<keyword evidence="5" id="KW-0472">Membrane</keyword>
<feature type="compositionally biased region" description="Gly residues" evidence="4">
    <location>
        <begin position="340"/>
        <end position="364"/>
    </location>
</feature>
<evidence type="ECO:0000256" key="4">
    <source>
        <dbReference type="SAM" id="MobiDB-lite"/>
    </source>
</evidence>
<protein>
    <recommendedName>
        <fullName evidence="6">Transcription factor CBF/NF-Y/archaeal histone domain-containing protein</fullName>
    </recommendedName>
</protein>
<dbReference type="SUPFAM" id="SSF47113">
    <property type="entry name" value="Histone-fold"/>
    <property type="match status" value="1"/>
</dbReference>
<feature type="region of interest" description="Disordered" evidence="4">
    <location>
        <begin position="1416"/>
        <end position="1436"/>
    </location>
</feature>
<name>A0A8K0JSP7_9TREE</name>
<feature type="compositionally biased region" description="Polar residues" evidence="4">
    <location>
        <begin position="1088"/>
        <end position="1120"/>
    </location>
</feature>